<dbReference type="AlphaFoldDB" id="A0A4Y9INI2"/>
<evidence type="ECO:0000256" key="1">
    <source>
        <dbReference type="SAM" id="SignalP"/>
    </source>
</evidence>
<name>A0A4Y9INI2_9BACT</name>
<gene>
    <name evidence="2" type="ORF">E4T88_07705</name>
</gene>
<feature type="chain" id="PRO_5021340297" evidence="1">
    <location>
        <begin position="25"/>
        <end position="165"/>
    </location>
</feature>
<dbReference type="Proteomes" id="UP000298285">
    <property type="component" value="Unassembled WGS sequence"/>
</dbReference>
<dbReference type="PROSITE" id="PS51257">
    <property type="entry name" value="PROKAR_LIPOPROTEIN"/>
    <property type="match status" value="1"/>
</dbReference>
<evidence type="ECO:0000313" key="3">
    <source>
        <dbReference type="Proteomes" id="UP000298285"/>
    </source>
</evidence>
<reference evidence="2 3" key="1">
    <citation type="submission" date="2019-03" db="EMBL/GenBank/DDBJ databases">
        <title>Diversity of the mouse oral microbiome.</title>
        <authorList>
            <person name="Joseph S."/>
            <person name="Aduse-Opoku J."/>
            <person name="Curtis M."/>
            <person name="Wade W."/>
            <person name="Hashim A."/>
        </authorList>
    </citation>
    <scope>NUCLEOTIDE SEQUENCE [LARGE SCALE GENOMIC DNA]</scope>
    <source>
        <strain evidence="2 3">P11</strain>
    </source>
</reference>
<protein>
    <submittedName>
        <fullName evidence="2">Uncharacterized protein</fullName>
    </submittedName>
</protein>
<proteinExistence type="predicted"/>
<evidence type="ECO:0000313" key="2">
    <source>
        <dbReference type="EMBL" id="TFU89891.1"/>
    </source>
</evidence>
<sequence length="165" mass="18791">MRTRLYKYLVISLLAVFGITGLTGCGDDITEQYYVGSEVKTKDFKVEKNQWGWNDVYNRYEATISVKEIDERLYEFGTIAATVFVNEEAPDGSIYEVQKNLPFVQAYKDLATPYTEYIGFDIFYGNGTNPSVTFYIQTSDGSPDTPVLPDAYNFKLALIWDSKTN</sequence>
<dbReference type="EMBL" id="SPPK01000002">
    <property type="protein sequence ID" value="TFU89891.1"/>
    <property type="molecule type" value="Genomic_DNA"/>
</dbReference>
<dbReference type="OrthoDB" id="1099084at2"/>
<keyword evidence="1" id="KW-0732">Signal</keyword>
<organism evidence="2 3">
    <name type="scientific">Dysgonomonas mossii</name>
    <dbReference type="NCBI Taxonomy" id="163665"/>
    <lineage>
        <taxon>Bacteria</taxon>
        <taxon>Pseudomonadati</taxon>
        <taxon>Bacteroidota</taxon>
        <taxon>Bacteroidia</taxon>
        <taxon>Bacteroidales</taxon>
        <taxon>Dysgonomonadaceae</taxon>
        <taxon>Dysgonomonas</taxon>
    </lineage>
</organism>
<comment type="caution">
    <text evidence="2">The sequence shown here is derived from an EMBL/GenBank/DDBJ whole genome shotgun (WGS) entry which is preliminary data.</text>
</comment>
<accession>A0A4Y9INI2</accession>
<dbReference type="RefSeq" id="WP_135104881.1">
    <property type="nucleotide sequence ID" value="NZ_JADGKW010000002.1"/>
</dbReference>
<feature type="signal peptide" evidence="1">
    <location>
        <begin position="1"/>
        <end position="24"/>
    </location>
</feature>